<keyword evidence="7" id="KW-0479">Metal-binding</keyword>
<evidence type="ECO:0000256" key="1">
    <source>
        <dbReference type="ARBA" id="ARBA00001966"/>
    </source>
</evidence>
<dbReference type="Gene3D" id="1.10.287.690">
    <property type="entry name" value="Helix hairpin bin"/>
    <property type="match status" value="1"/>
</dbReference>
<keyword evidence="11" id="KW-0408">Iron</keyword>
<sequence length="2187" mass="249873">MQKMSNLKSFRIVSADYYMHSPLQGLDPCYSDFRGASVKHVPVIRIFGTDPNGCKTCMHVHGAFPYLYIPCPDYTQTELDTFIYQVAISLDKAINLSLGQSSSETQHVFKVVCVKAIPFYGFHPNEHRFLKIYLYNPLFIRRAANLLQNGAILNKIHQPHESHLPYILQFFIDFNLYGMSFLHVPAEVVRYRRRPQQDEQLSGKSCRIGPIQRLCSFFRIYETKIILLPESIKVNSQMHSVECISVSECEIDISAAHILNRLEIFDNSNGCHANPGIASIWYDERCRRSKMEGDVRTIIDVILEFHSFVHYQCPPLEIPVTTQESTKVCEPTESELFYREALIKRLQEPNDSMSIVEEENSQRTLLLSDRKIKKFNLSAYLSQLVYPAECNKDSIDTMLNASNIIDHLSTVNGKKSIHKRLSNHHDDSVVDEELIISMSQKCSPDETMSEEDKAFLEVLQKLEANECGIDDDSILAPLSQKDENSQVILSQKLVTFAAETNGSHPTNPTTTDHHYLDEDDDLMNEFSKNLDDLFPFENPQLSIPQVDGVNDLPKRNRSKFHPLNITKSPTDTKSESVAEMLRGKTEITVCAIPSKHHQMLNARKNEIPTTKHPFNRPETELIEIDLTFTSDEEESASQSKRPRQEDAIRTEGTNGKLKEPLDIQKLKESSAESIPEKTNSKTIKLSPSFKKIVNTSPIVKLKKMSNPEKPSPPCRRYPNRVRRPPVNILAPDETSTRATSSPSTKDKPEKKDKKKPVRLEDMYDWSDCKVASDHDKKYNFYPEPGPSHINFYGNVSLPGYYATGSPNDTMVDAESQSDDVIHIRSLFDASLLHPDNHSPEPFFNISDPDPDDEPMPSSPFEISTPLLHSIKANFQTARAPHKYIAAPVTITPTADTVLKDLINFDLPQVCHKKPFYSNGDDVAHVKEVGHHILQIPNVADCEPFQSSLIPVGLNAWRRNIYINIASMDNKDVLLNKNQQEICEYFAVQKRIAIKPSRSPPTVKQAELWVRNKNNLKENSKRKVLAKSQESVPVNKHLTKITRQSVSARKSLNATFDELKQLSDARDSPNMFSDLGESESPIQVQESDEEIPSSQVITNRRLRPKNDNQMNGHSETNTTNCVSDSSPLVNSIKQKLGSSPNEVNDLSQDEASTNYSLGHSFGITGATLENTYGFKMDLENFQTAKSHSEYNHLTTMSLEIHTQTRGNLNPDPQYDDIKCLFYSIQNDVPENYRNIPRSLKGFICVGSTDSDKAPVLQKMYKDLRICYTSTEKELLVEFIKLIAHWDPDIFTGYEIEMSSWGYVIQRGYAIDINLPSLLSRVTSEKVSKIVNNDDERELDAEGEFEIKLSGRIFLNVWRLLRSEIALTSYTFENVMYHILHRRIPSHTFRERTKMWNKELTKWIVFEYCMERIAKPRNIISVSPSVQQRAHMKAPEYLPLILEPHSRLYTDPLIVLDFQSLYPSMIIAYNYCFSTCLGRVELLGKSHPFEFGASQLRVSPSLLRKLIDKNLVNISPCGAVFVKSSVREGVLPRMLREILDTRLMVKQSMKLHKNDKLLQRILHSRQLGLKLMANVTYGYTAANFSGRMPCVEVGDSVVSKGRETLERAIKMVQKKKKWESHVVYGDTDSLFVLCPGKSREEAFKIGNEIADAVTNDNPFPVKLKLEKIYQPSILQTKKRYVGFMYESPDQKEPIYEAKGIETVRRDGCPAVAKMLEKTLKLLFETLDVSIVKKYICRQFSKILSGRANIQDLIFAKEFRGIDVFDIGLNSFARKWKQSDRRAEPRRGERVPYVIVNGPPGVPLIRLVRSPHEYLADEGLKINSMYYITKVIIPPLNRCLLLIGADVNQFSELPRTYKSLSMTSTASTLIPSNNLKKSTISQYFSTTNCVIDCGEQTQNGICAKCQRQPHKSAVILSLKITNLERKYNMAERLCESCCGRSYHIDCSSLDCPVLFVKNLWKRENKQVAYFRELLNGQFSSLKLDNFDFVTGEKGATFDNKLNFVEKTLTSRSVNVLLQLGHLKLARLTPNEFLQILFEMDILTRPAEEFDNDSLVEEMWAMKAFEHAEVYFNLICSVDPRGLRLTPYDNEIYTAFRQDFPNMNVQCIDENEIKSTEGKAKWRLFIEKFNKLEDFSYGSLIRTDASREFGPDNSILVIRLQFWAIEIARNREGFNDCIREMHRKQKSTSDK</sequence>
<feature type="region of interest" description="Disordered" evidence="15">
    <location>
        <begin position="696"/>
        <end position="758"/>
    </location>
</feature>
<dbReference type="EMBL" id="WJQU01000002">
    <property type="protein sequence ID" value="KAJ6644308.1"/>
    <property type="molecule type" value="Genomic_DNA"/>
</dbReference>
<dbReference type="InterPro" id="IPR023139">
    <property type="entry name" value="PBDC1-like_dom_sf"/>
</dbReference>
<dbReference type="InterPro" id="IPR025687">
    <property type="entry name" value="Znf-C4pol"/>
</dbReference>
<dbReference type="FunFam" id="1.10.132.60:FF:000005">
    <property type="entry name" value="Putative DNA polymerase zeta catalytic subunit"/>
    <property type="match status" value="1"/>
</dbReference>
<dbReference type="Gene3D" id="1.10.3560.10">
    <property type="entry name" value="yst0336 like domain"/>
    <property type="match status" value="1"/>
</dbReference>
<evidence type="ECO:0000259" key="18">
    <source>
        <dbReference type="Pfam" id="PF04669"/>
    </source>
</evidence>
<evidence type="ECO:0000256" key="9">
    <source>
        <dbReference type="ARBA" id="ARBA00022833"/>
    </source>
</evidence>
<dbReference type="InterPro" id="IPR017964">
    <property type="entry name" value="DNA-dir_DNA_pol_B_CS"/>
</dbReference>
<evidence type="ECO:0000256" key="6">
    <source>
        <dbReference type="ARBA" id="ARBA00022695"/>
    </source>
</evidence>
<comment type="catalytic activity">
    <reaction evidence="14">
        <text>DNA(n) + a 2'-deoxyribonucleoside 5'-triphosphate = DNA(n+1) + diphosphate</text>
        <dbReference type="Rhea" id="RHEA:22508"/>
        <dbReference type="Rhea" id="RHEA-COMP:17339"/>
        <dbReference type="Rhea" id="RHEA-COMP:17340"/>
        <dbReference type="ChEBI" id="CHEBI:33019"/>
        <dbReference type="ChEBI" id="CHEBI:61560"/>
        <dbReference type="ChEBI" id="CHEBI:173112"/>
        <dbReference type="EC" id="2.7.7.7"/>
    </reaction>
</comment>
<keyword evidence="6" id="KW-0548">Nucleotidyltransferase</keyword>
<dbReference type="GO" id="GO:0016035">
    <property type="term" value="C:zeta DNA polymerase complex"/>
    <property type="evidence" value="ECO:0007669"/>
    <property type="project" value="InterPro"/>
</dbReference>
<evidence type="ECO:0000256" key="15">
    <source>
        <dbReference type="SAM" id="MobiDB-lite"/>
    </source>
</evidence>
<dbReference type="GO" id="GO:0046872">
    <property type="term" value="F:metal ion binding"/>
    <property type="evidence" value="ECO:0007669"/>
    <property type="project" value="UniProtKB-KW"/>
</dbReference>
<protein>
    <recommendedName>
        <fullName evidence="4">DNA polymerase zeta catalytic subunit</fullName>
        <ecNumber evidence="3">2.7.7.7</ecNumber>
    </recommendedName>
</protein>
<feature type="region of interest" description="Disordered" evidence="15">
    <location>
        <begin position="545"/>
        <end position="575"/>
    </location>
</feature>
<keyword evidence="10" id="KW-0239">DNA-directed DNA polymerase</keyword>
<feature type="domain" description="DNA-directed DNA polymerase family B multifunctional" evidence="16">
    <location>
        <begin position="1404"/>
        <end position="1837"/>
    </location>
</feature>
<dbReference type="InterPro" id="IPR023211">
    <property type="entry name" value="DNA_pol_palm_dom_sf"/>
</dbReference>
<evidence type="ECO:0000259" key="17">
    <source>
        <dbReference type="Pfam" id="PF03104"/>
    </source>
</evidence>
<organism evidence="22 23">
    <name type="scientific">Pseudolycoriella hygida</name>
    <dbReference type="NCBI Taxonomy" id="35572"/>
    <lineage>
        <taxon>Eukaryota</taxon>
        <taxon>Metazoa</taxon>
        <taxon>Ecdysozoa</taxon>
        <taxon>Arthropoda</taxon>
        <taxon>Hexapoda</taxon>
        <taxon>Insecta</taxon>
        <taxon>Pterygota</taxon>
        <taxon>Neoptera</taxon>
        <taxon>Endopterygota</taxon>
        <taxon>Diptera</taxon>
        <taxon>Nematocera</taxon>
        <taxon>Sciaroidea</taxon>
        <taxon>Sciaridae</taxon>
        <taxon>Pseudolycoriella</taxon>
    </lineage>
</organism>
<gene>
    <name evidence="22" type="primary">PolZ1</name>
    <name evidence="22" type="ORF">Bhyg_09275</name>
</gene>
<evidence type="ECO:0000256" key="3">
    <source>
        <dbReference type="ARBA" id="ARBA00012417"/>
    </source>
</evidence>
<feature type="domain" description="DNA-directed DNA polymerase family B exonuclease" evidence="17">
    <location>
        <begin position="1178"/>
        <end position="1373"/>
    </location>
</feature>
<evidence type="ECO:0000259" key="16">
    <source>
        <dbReference type="Pfam" id="PF00136"/>
    </source>
</evidence>
<evidence type="ECO:0000259" key="19">
    <source>
        <dbReference type="Pfam" id="PF14260"/>
    </source>
</evidence>
<evidence type="ECO:0000256" key="7">
    <source>
        <dbReference type="ARBA" id="ARBA00022723"/>
    </source>
</evidence>
<dbReference type="SMART" id="SM00486">
    <property type="entry name" value="POLBc"/>
    <property type="match status" value="1"/>
</dbReference>
<evidence type="ECO:0000256" key="2">
    <source>
        <dbReference type="ARBA" id="ARBA00005755"/>
    </source>
</evidence>
<dbReference type="Gene3D" id="3.90.1600.10">
    <property type="entry name" value="Palm domain of DNA polymerase"/>
    <property type="match status" value="1"/>
</dbReference>
<comment type="cofactor">
    <cofactor evidence="1">
        <name>[4Fe-4S] cluster</name>
        <dbReference type="ChEBI" id="CHEBI:49883"/>
    </cofactor>
</comment>
<dbReference type="Proteomes" id="UP001151699">
    <property type="component" value="Chromosome B"/>
</dbReference>
<comment type="caution">
    <text evidence="22">The sequence shown here is derived from an EMBL/GenBank/DDBJ whole genome shotgun (WGS) entry which is preliminary data.</text>
</comment>
<dbReference type="InterPro" id="IPR056447">
    <property type="entry name" value="REV3_N"/>
</dbReference>
<dbReference type="SUPFAM" id="SSF53098">
    <property type="entry name" value="Ribonuclease H-like"/>
    <property type="match status" value="1"/>
</dbReference>
<dbReference type="PANTHER" id="PTHR45812:SF1">
    <property type="entry name" value="DNA POLYMERASE ZETA CATALYTIC SUBUNIT"/>
    <property type="match status" value="1"/>
</dbReference>
<keyword evidence="12" id="KW-0411">Iron-sulfur</keyword>
<dbReference type="FunFam" id="1.10.287.690:FF:000002">
    <property type="entry name" value="DNA polymerase zeta"/>
    <property type="match status" value="1"/>
</dbReference>
<name>A0A9Q0S545_9DIPT</name>
<feature type="compositionally biased region" description="Polar residues" evidence="15">
    <location>
        <begin position="1106"/>
        <end position="1146"/>
    </location>
</feature>
<dbReference type="OrthoDB" id="2414538at2759"/>
<evidence type="ECO:0000313" key="23">
    <source>
        <dbReference type="Proteomes" id="UP001151699"/>
    </source>
</evidence>
<dbReference type="PRINTS" id="PR00106">
    <property type="entry name" value="DNAPOLB"/>
</dbReference>
<dbReference type="PROSITE" id="PS00116">
    <property type="entry name" value="DNA_POLYMERASE_B"/>
    <property type="match status" value="1"/>
</dbReference>
<accession>A0A9Q0S545</accession>
<dbReference type="SUPFAM" id="SSF56672">
    <property type="entry name" value="DNA/RNA polymerases"/>
    <property type="match status" value="1"/>
</dbReference>
<dbReference type="InterPro" id="IPR012337">
    <property type="entry name" value="RNaseH-like_sf"/>
</dbReference>
<dbReference type="GO" id="GO:0003887">
    <property type="term" value="F:DNA-directed DNA polymerase activity"/>
    <property type="evidence" value="ECO:0007669"/>
    <property type="project" value="UniProtKB-KW"/>
</dbReference>
<dbReference type="EC" id="2.7.7.7" evidence="3"/>
<keyword evidence="9" id="KW-0862">Zinc</keyword>
<dbReference type="InterPro" id="IPR030559">
    <property type="entry name" value="PolZ_Rev3"/>
</dbReference>
<keyword evidence="13" id="KW-0234">DNA repair</keyword>
<evidence type="ECO:0000256" key="12">
    <source>
        <dbReference type="ARBA" id="ARBA00023014"/>
    </source>
</evidence>
<dbReference type="GO" id="GO:0000724">
    <property type="term" value="P:double-strand break repair via homologous recombination"/>
    <property type="evidence" value="ECO:0007669"/>
    <property type="project" value="TreeGrafter"/>
</dbReference>
<keyword evidence="8" id="KW-0227">DNA damage</keyword>
<feature type="compositionally biased region" description="Basic and acidic residues" evidence="15">
    <location>
        <begin position="656"/>
        <end position="679"/>
    </location>
</feature>
<dbReference type="InterPro" id="IPR042087">
    <property type="entry name" value="DNA_pol_B_thumb"/>
</dbReference>
<comment type="similarity">
    <text evidence="2">Belongs to the DNA polymerase type-B family.</text>
</comment>
<evidence type="ECO:0000259" key="21">
    <source>
        <dbReference type="Pfam" id="PF24065"/>
    </source>
</evidence>
<dbReference type="Pfam" id="PF24055">
    <property type="entry name" value="POL3_N"/>
    <property type="match status" value="1"/>
</dbReference>
<dbReference type="Gene3D" id="1.10.132.60">
    <property type="entry name" value="DNA polymerase family B, C-terminal domain"/>
    <property type="match status" value="1"/>
</dbReference>
<dbReference type="CDD" id="cd05534">
    <property type="entry name" value="POLBc_zeta"/>
    <property type="match status" value="1"/>
</dbReference>
<feature type="region of interest" description="Disordered" evidence="15">
    <location>
        <begin position="1064"/>
        <end position="1146"/>
    </location>
</feature>
<dbReference type="InterPro" id="IPR006172">
    <property type="entry name" value="DNA-dir_DNA_pol_B"/>
</dbReference>
<feature type="domain" description="C4-type zinc-finger of DNA polymerase delta" evidence="19">
    <location>
        <begin position="1887"/>
        <end position="1953"/>
    </location>
</feature>
<proteinExistence type="inferred from homology"/>
<dbReference type="InterPro" id="IPR056435">
    <property type="entry name" value="DPOD/Z_N"/>
</dbReference>
<dbReference type="InterPro" id="IPR006134">
    <property type="entry name" value="DNA-dir_DNA_pol_B_multi_dom"/>
</dbReference>
<evidence type="ECO:0000256" key="14">
    <source>
        <dbReference type="ARBA" id="ARBA00049244"/>
    </source>
</evidence>
<feature type="domain" description="DNA polymerase zeta catalytic subunit N-terminal" evidence="21">
    <location>
        <begin position="9"/>
        <end position="61"/>
    </location>
</feature>
<evidence type="ECO:0000256" key="8">
    <source>
        <dbReference type="ARBA" id="ARBA00022763"/>
    </source>
</evidence>
<dbReference type="Pfam" id="PF04669">
    <property type="entry name" value="PBDC1"/>
    <property type="match status" value="1"/>
</dbReference>
<dbReference type="Gene3D" id="3.30.342.10">
    <property type="entry name" value="DNA Polymerase, chain B, domain 1"/>
    <property type="match status" value="1"/>
</dbReference>
<dbReference type="CDD" id="cd05778">
    <property type="entry name" value="DNA_polB_zeta_exo"/>
    <property type="match status" value="1"/>
</dbReference>
<dbReference type="PANTHER" id="PTHR45812">
    <property type="entry name" value="DNA POLYMERASE ZETA CATALYTIC SUBUNIT"/>
    <property type="match status" value="1"/>
</dbReference>
<evidence type="ECO:0000256" key="13">
    <source>
        <dbReference type="ARBA" id="ARBA00023204"/>
    </source>
</evidence>
<dbReference type="Pfam" id="PF24065">
    <property type="entry name" value="REV3_N"/>
    <property type="match status" value="1"/>
</dbReference>
<feature type="domain" description="Polysaccharide biosynthesis" evidence="18">
    <location>
        <begin position="2052"/>
        <end position="2175"/>
    </location>
</feature>
<dbReference type="Pfam" id="PF14260">
    <property type="entry name" value="zf-C4pol"/>
    <property type="match status" value="1"/>
</dbReference>
<feature type="domain" description="DNA polymerase delta/zeta catalytic subunit N-terminal" evidence="20">
    <location>
        <begin position="62"/>
        <end position="140"/>
    </location>
</feature>
<keyword evidence="5" id="KW-0808">Transferase</keyword>
<feature type="region of interest" description="Disordered" evidence="15">
    <location>
        <begin position="627"/>
        <end position="682"/>
    </location>
</feature>
<evidence type="ECO:0000259" key="20">
    <source>
        <dbReference type="Pfam" id="PF24055"/>
    </source>
</evidence>
<dbReference type="GO" id="GO:0003677">
    <property type="term" value="F:DNA binding"/>
    <property type="evidence" value="ECO:0007669"/>
    <property type="project" value="InterPro"/>
</dbReference>
<reference evidence="22" key="1">
    <citation type="submission" date="2022-07" db="EMBL/GenBank/DDBJ databases">
        <authorList>
            <person name="Trinca V."/>
            <person name="Uliana J.V.C."/>
            <person name="Torres T.T."/>
            <person name="Ward R.J."/>
            <person name="Monesi N."/>
        </authorList>
    </citation>
    <scope>NUCLEOTIDE SEQUENCE</scope>
    <source>
        <strain evidence="22">HSMRA1968</strain>
        <tissue evidence="22">Whole embryos</tissue>
    </source>
</reference>
<dbReference type="InterPro" id="IPR021148">
    <property type="entry name" value="Polysacc_synth_dom"/>
</dbReference>
<dbReference type="GO" id="GO:0051536">
    <property type="term" value="F:iron-sulfur cluster binding"/>
    <property type="evidence" value="ECO:0007669"/>
    <property type="project" value="UniProtKB-KW"/>
</dbReference>
<dbReference type="InterPro" id="IPR006133">
    <property type="entry name" value="DNA-dir_DNA_pol_B_exonuc"/>
</dbReference>
<evidence type="ECO:0000256" key="11">
    <source>
        <dbReference type="ARBA" id="ARBA00023004"/>
    </source>
</evidence>
<dbReference type="Gene3D" id="3.30.420.10">
    <property type="entry name" value="Ribonuclease H-like superfamily/Ribonuclease H"/>
    <property type="match status" value="1"/>
</dbReference>
<keyword evidence="23" id="KW-1185">Reference proteome</keyword>
<dbReference type="InterPro" id="IPR043502">
    <property type="entry name" value="DNA/RNA_pol_sf"/>
</dbReference>
<evidence type="ECO:0000256" key="5">
    <source>
        <dbReference type="ARBA" id="ARBA00022679"/>
    </source>
</evidence>
<dbReference type="GO" id="GO:0005634">
    <property type="term" value="C:nucleus"/>
    <property type="evidence" value="ECO:0007669"/>
    <property type="project" value="TreeGrafter"/>
</dbReference>
<feature type="compositionally biased region" description="Basic and acidic residues" evidence="15">
    <location>
        <begin position="744"/>
        <end position="758"/>
    </location>
</feature>
<dbReference type="GO" id="GO:0042276">
    <property type="term" value="P:error-prone translesion synthesis"/>
    <property type="evidence" value="ECO:0007669"/>
    <property type="project" value="TreeGrafter"/>
</dbReference>
<evidence type="ECO:0000313" key="22">
    <source>
        <dbReference type="EMBL" id="KAJ6644308.1"/>
    </source>
</evidence>
<dbReference type="GO" id="GO:0000166">
    <property type="term" value="F:nucleotide binding"/>
    <property type="evidence" value="ECO:0007669"/>
    <property type="project" value="InterPro"/>
</dbReference>
<dbReference type="Pfam" id="PF03104">
    <property type="entry name" value="DNA_pol_B_exo1"/>
    <property type="match status" value="1"/>
</dbReference>
<evidence type="ECO:0000256" key="10">
    <source>
        <dbReference type="ARBA" id="ARBA00022932"/>
    </source>
</evidence>
<evidence type="ECO:0000256" key="4">
    <source>
        <dbReference type="ARBA" id="ARBA00021589"/>
    </source>
</evidence>
<dbReference type="InterPro" id="IPR036397">
    <property type="entry name" value="RNaseH_sf"/>
</dbReference>
<dbReference type="Pfam" id="PF00136">
    <property type="entry name" value="DNA_pol_B"/>
    <property type="match status" value="1"/>
</dbReference>